<feature type="compositionally biased region" description="Basic and acidic residues" evidence="1">
    <location>
        <begin position="9"/>
        <end position="20"/>
    </location>
</feature>
<proteinExistence type="predicted"/>
<evidence type="ECO:0000256" key="1">
    <source>
        <dbReference type="SAM" id="MobiDB-lite"/>
    </source>
</evidence>
<organism evidence="2">
    <name type="scientific">Phytophthora nicotianae</name>
    <name type="common">Potato buckeye rot agent</name>
    <name type="synonym">Phytophthora parasitica</name>
    <dbReference type="NCBI Taxonomy" id="4792"/>
    <lineage>
        <taxon>Eukaryota</taxon>
        <taxon>Sar</taxon>
        <taxon>Stramenopiles</taxon>
        <taxon>Oomycota</taxon>
        <taxon>Peronosporomycetes</taxon>
        <taxon>Peronosporales</taxon>
        <taxon>Peronosporaceae</taxon>
        <taxon>Phytophthora</taxon>
    </lineage>
</organism>
<accession>W2G3I8</accession>
<dbReference type="Proteomes" id="UP000053236">
    <property type="component" value="Unassembled WGS sequence"/>
</dbReference>
<feature type="non-terminal residue" evidence="2">
    <location>
        <position position="1"/>
    </location>
</feature>
<dbReference type="AlphaFoldDB" id="W2G3I8"/>
<evidence type="ECO:0000313" key="2">
    <source>
        <dbReference type="EMBL" id="ETK77562.1"/>
    </source>
</evidence>
<gene>
    <name evidence="2" type="ORF">L915_16186</name>
</gene>
<feature type="region of interest" description="Disordered" evidence="1">
    <location>
        <begin position="1"/>
        <end position="20"/>
    </location>
</feature>
<sequence>QRTALTWNGDRDRRHDDPRQTITDRADGIYVRYLEAFATAKTQGSTWLLISI</sequence>
<protein>
    <submittedName>
        <fullName evidence="2">Uncharacterized protein</fullName>
    </submittedName>
</protein>
<dbReference type="EMBL" id="KI688379">
    <property type="protein sequence ID" value="ETK77562.1"/>
    <property type="molecule type" value="Genomic_DNA"/>
</dbReference>
<name>W2G3I8_PHYNI</name>
<reference evidence="2" key="1">
    <citation type="submission" date="2013-11" db="EMBL/GenBank/DDBJ databases">
        <title>The Genome Sequence of Phytophthora parasitica CJ02B3.</title>
        <authorList>
            <consortium name="The Broad Institute Genomics Platform"/>
            <person name="Russ C."/>
            <person name="Tyler B."/>
            <person name="Panabieres F."/>
            <person name="Shan W."/>
            <person name="Tripathy S."/>
            <person name="Grunwald N."/>
            <person name="Machado M."/>
            <person name="Johnson C.S."/>
            <person name="Arredondo F."/>
            <person name="Hong C."/>
            <person name="Coffey M."/>
            <person name="Young S.K."/>
            <person name="Zeng Q."/>
            <person name="Gargeya S."/>
            <person name="Fitzgerald M."/>
            <person name="Abouelleil A."/>
            <person name="Alvarado L."/>
            <person name="Chapman S.B."/>
            <person name="Gainer-Dewar J."/>
            <person name="Goldberg J."/>
            <person name="Griggs A."/>
            <person name="Gujja S."/>
            <person name="Hansen M."/>
            <person name="Howarth C."/>
            <person name="Imamovic A."/>
            <person name="Ireland A."/>
            <person name="Larimer J."/>
            <person name="McCowan C."/>
            <person name="Murphy C."/>
            <person name="Pearson M."/>
            <person name="Poon T.W."/>
            <person name="Priest M."/>
            <person name="Roberts A."/>
            <person name="Saif S."/>
            <person name="Shea T."/>
            <person name="Sykes S."/>
            <person name="Wortman J."/>
            <person name="Nusbaum C."/>
            <person name="Birren B."/>
        </authorList>
    </citation>
    <scope>NUCLEOTIDE SEQUENCE [LARGE SCALE GENOMIC DNA]</scope>
    <source>
        <strain evidence="2">CJ02B3</strain>
    </source>
</reference>